<feature type="region of interest" description="Disordered" evidence="1">
    <location>
        <begin position="183"/>
        <end position="222"/>
    </location>
</feature>
<keyword evidence="3" id="KW-0732">Signal</keyword>
<dbReference type="Proteomes" id="UP001500274">
    <property type="component" value="Unassembled WGS sequence"/>
</dbReference>
<keyword evidence="2" id="KW-0472">Membrane</keyword>
<sequence>MKSLRTKIAAVILTAAALVAAPAAAQAYVPTPGTPAVGTSGAPVPGGTVTLVATAFDGNTPISFVVTGENGAGITQASVKLVVSASPSFDTSTNASGDASFNVKLPSNASGSYEVTGYGQKDGQPAQKTATFSIGTASGGTGSGLPATGVDSGSLMGVWIGGGVLLLGGLAVTVFAVRRHSVRAPDTRQSTTEPPGHGPGVLSLCPTRRSDTPEFATRPGDT</sequence>
<feature type="chain" id="PRO_5047316856" description="LPXTG cell wall anchor domain-containing protein" evidence="3">
    <location>
        <begin position="28"/>
        <end position="222"/>
    </location>
</feature>
<name>A0ABN3PIJ1_9MICO</name>
<comment type="caution">
    <text evidence="4">The sequence shown here is derived from an EMBL/GenBank/DDBJ whole genome shotgun (WGS) entry which is preliminary data.</text>
</comment>
<gene>
    <name evidence="4" type="ORF">GCM10009862_20170</name>
</gene>
<dbReference type="NCBIfam" id="TIGR01167">
    <property type="entry name" value="LPXTG_anchor"/>
    <property type="match status" value="1"/>
</dbReference>
<evidence type="ECO:0000256" key="1">
    <source>
        <dbReference type="SAM" id="MobiDB-lite"/>
    </source>
</evidence>
<accession>A0ABN3PIJ1</accession>
<feature type="transmembrane region" description="Helical" evidence="2">
    <location>
        <begin position="156"/>
        <end position="177"/>
    </location>
</feature>
<dbReference type="EMBL" id="BAAARI010000012">
    <property type="protein sequence ID" value="GAA2580935.1"/>
    <property type="molecule type" value="Genomic_DNA"/>
</dbReference>
<keyword evidence="5" id="KW-1185">Reference proteome</keyword>
<reference evidence="4 5" key="1">
    <citation type="journal article" date="2019" name="Int. J. Syst. Evol. Microbiol.">
        <title>The Global Catalogue of Microorganisms (GCM) 10K type strain sequencing project: providing services to taxonomists for standard genome sequencing and annotation.</title>
        <authorList>
            <consortium name="The Broad Institute Genomics Platform"/>
            <consortium name="The Broad Institute Genome Sequencing Center for Infectious Disease"/>
            <person name="Wu L."/>
            <person name="Ma J."/>
        </authorList>
    </citation>
    <scope>NUCLEOTIDE SEQUENCE [LARGE SCALE GENOMIC DNA]</scope>
    <source>
        <strain evidence="4 5">JCM 16365</strain>
    </source>
</reference>
<organism evidence="4 5">
    <name type="scientific">Microbacterium binotii</name>
    <dbReference type="NCBI Taxonomy" id="462710"/>
    <lineage>
        <taxon>Bacteria</taxon>
        <taxon>Bacillati</taxon>
        <taxon>Actinomycetota</taxon>
        <taxon>Actinomycetes</taxon>
        <taxon>Micrococcales</taxon>
        <taxon>Microbacteriaceae</taxon>
        <taxon>Microbacterium</taxon>
    </lineage>
</organism>
<evidence type="ECO:0000313" key="4">
    <source>
        <dbReference type="EMBL" id="GAA2580935.1"/>
    </source>
</evidence>
<evidence type="ECO:0000256" key="3">
    <source>
        <dbReference type="SAM" id="SignalP"/>
    </source>
</evidence>
<keyword evidence="2" id="KW-1133">Transmembrane helix</keyword>
<keyword evidence="2" id="KW-0812">Transmembrane</keyword>
<evidence type="ECO:0008006" key="6">
    <source>
        <dbReference type="Google" id="ProtNLM"/>
    </source>
</evidence>
<evidence type="ECO:0000313" key="5">
    <source>
        <dbReference type="Proteomes" id="UP001500274"/>
    </source>
</evidence>
<proteinExistence type="predicted"/>
<dbReference type="RefSeq" id="WP_344229112.1">
    <property type="nucleotide sequence ID" value="NZ_BAAARI010000012.1"/>
</dbReference>
<feature type="signal peptide" evidence="3">
    <location>
        <begin position="1"/>
        <end position="27"/>
    </location>
</feature>
<evidence type="ECO:0000256" key="2">
    <source>
        <dbReference type="SAM" id="Phobius"/>
    </source>
</evidence>
<protein>
    <recommendedName>
        <fullName evidence="6">LPXTG cell wall anchor domain-containing protein</fullName>
    </recommendedName>
</protein>